<dbReference type="SUPFAM" id="SSF48452">
    <property type="entry name" value="TPR-like"/>
    <property type="match status" value="1"/>
</dbReference>
<organism evidence="4 5">
    <name type="scientific">Alteromonas macleodii (strain English Channel 673)</name>
    <dbReference type="NCBI Taxonomy" id="1004788"/>
    <lineage>
        <taxon>Bacteria</taxon>
        <taxon>Pseudomonadati</taxon>
        <taxon>Pseudomonadota</taxon>
        <taxon>Gammaproteobacteria</taxon>
        <taxon>Alteromonadales</taxon>
        <taxon>Alteromonadaceae</taxon>
        <taxon>Alteromonas/Salinimonas group</taxon>
        <taxon>Alteromonas</taxon>
    </lineage>
</organism>
<evidence type="ECO:0000313" key="5">
    <source>
        <dbReference type="Proteomes" id="UP000006296"/>
    </source>
</evidence>
<keyword evidence="2 3" id="KW-0802">TPR repeat</keyword>
<evidence type="ECO:0000313" key="4">
    <source>
        <dbReference type="EMBL" id="AFT76002.1"/>
    </source>
</evidence>
<dbReference type="PANTHER" id="PTHR44943">
    <property type="entry name" value="CELLULOSE SYNTHASE OPERON PROTEIN C"/>
    <property type="match status" value="1"/>
</dbReference>
<dbReference type="Gene3D" id="1.25.40.10">
    <property type="entry name" value="Tetratricopeptide repeat domain"/>
    <property type="match status" value="2"/>
</dbReference>
<sequence>MNARLAVPLLLCMVLAACQSTDNQHVKAAPTLLNDSLFPSYTLFPVESSDEIFYLDEDAQFFAEQAVYEKSALQKNVKGLVKAIFDHSDQGMLYRNGANTTANTTFNNRAANCLSLSIMTYALAKHVGLQATFYEVEIPEYWTRREGYSLLNGHINLRVQLPEDPNVVSIGGSFADVDFDPQTLRSYFPRIAVSEEKVIAMFYNNKGADALLANSYTKAYSYFRAAATIAPELAQSWVNLGVLYRMADAYEQAEAAYKHALSLNSENLTAWENLSILYRYQDRFEEAKTINQMVDTKRQSNPFYHYILGEQAFDNEEYEAAISYYLKGLKLDNTRHEILFGLAKTYFESGDITNAEQYLSRAIKHANNRQDKSRYQSKLSALANNQ</sequence>
<keyword evidence="1" id="KW-0677">Repeat</keyword>
<dbReference type="Pfam" id="PF14559">
    <property type="entry name" value="TPR_19"/>
    <property type="match status" value="1"/>
</dbReference>
<dbReference type="InterPro" id="IPR019734">
    <property type="entry name" value="TPR_rpt"/>
</dbReference>
<accession>A0AB33A2R2</accession>
<dbReference type="InterPro" id="IPR051685">
    <property type="entry name" value="Ycf3/AcsC/BcsC/TPR_MFPF"/>
</dbReference>
<dbReference type="PROSITE" id="PS50005">
    <property type="entry name" value="TPR"/>
    <property type="match status" value="1"/>
</dbReference>
<evidence type="ECO:0008006" key="6">
    <source>
        <dbReference type="Google" id="ProtNLM"/>
    </source>
</evidence>
<name>A0AB33A2R2_ALTME</name>
<reference evidence="5" key="1">
    <citation type="journal article" date="2012" name="Sci. Rep.">
        <title>Genomes of surface isolates of Alteromonas macleodii: the life of a widespread marine opportunistic copiotroph.</title>
        <authorList>
            <person name="Lopez-Perez M."/>
            <person name="Gonzaga A."/>
            <person name="Martin-Cuadrado A.B."/>
            <person name="Onyshchenko O."/>
            <person name="Ghavidel A."/>
            <person name="Ghai R."/>
            <person name="Rodriguez-Valera F."/>
        </authorList>
    </citation>
    <scope>NUCLEOTIDE SEQUENCE [LARGE SCALE GENOMIC DNA]</scope>
    <source>
        <strain evidence="5">English Channel 673</strain>
    </source>
</reference>
<feature type="repeat" description="TPR" evidence="3">
    <location>
        <begin position="234"/>
        <end position="267"/>
    </location>
</feature>
<dbReference type="Pfam" id="PF13181">
    <property type="entry name" value="TPR_8"/>
    <property type="match status" value="1"/>
</dbReference>
<gene>
    <name evidence="4" type="ordered locus">AMEC673_16600</name>
</gene>
<dbReference type="EMBL" id="CP003844">
    <property type="protein sequence ID" value="AFT76002.1"/>
    <property type="molecule type" value="Genomic_DNA"/>
</dbReference>
<dbReference type="KEGG" id="amg:AMEC673_16600"/>
<dbReference type="InterPro" id="IPR011990">
    <property type="entry name" value="TPR-like_helical_dom_sf"/>
</dbReference>
<dbReference type="RefSeq" id="WP_014977474.1">
    <property type="nucleotide sequence ID" value="NC_018678.1"/>
</dbReference>
<evidence type="ECO:0000256" key="1">
    <source>
        <dbReference type="ARBA" id="ARBA00022737"/>
    </source>
</evidence>
<dbReference type="PANTHER" id="PTHR44943:SF8">
    <property type="entry name" value="TPR REPEAT-CONTAINING PROTEIN MJ0263"/>
    <property type="match status" value="1"/>
</dbReference>
<protein>
    <recommendedName>
        <fullName evidence="6">Tetratricopeptide repeat protein</fullName>
    </recommendedName>
</protein>
<evidence type="ECO:0000256" key="2">
    <source>
        <dbReference type="ARBA" id="ARBA00022803"/>
    </source>
</evidence>
<dbReference type="SMART" id="SM00028">
    <property type="entry name" value="TPR"/>
    <property type="match status" value="4"/>
</dbReference>
<proteinExistence type="predicted"/>
<dbReference type="AlphaFoldDB" id="A0AB33A2R2"/>
<evidence type="ECO:0000256" key="3">
    <source>
        <dbReference type="PROSITE-ProRule" id="PRU00339"/>
    </source>
</evidence>
<dbReference type="Proteomes" id="UP000006296">
    <property type="component" value="Chromosome"/>
</dbReference>
<dbReference type="PROSITE" id="PS51257">
    <property type="entry name" value="PROKAR_LIPOPROTEIN"/>
    <property type="match status" value="1"/>
</dbReference>